<dbReference type="SUPFAM" id="SSF81324">
    <property type="entry name" value="Voltage-gated potassium channels"/>
    <property type="match status" value="1"/>
</dbReference>
<dbReference type="Gene3D" id="1.10.287.70">
    <property type="match status" value="1"/>
</dbReference>
<dbReference type="PANTHER" id="PTHR11767">
    <property type="entry name" value="INWARD RECTIFIER POTASSIUM CHANNEL"/>
    <property type="match status" value="1"/>
</dbReference>
<keyword evidence="7 9" id="KW-0812">Transmembrane</keyword>
<dbReference type="InterPro" id="IPR013518">
    <property type="entry name" value="K_chnl_inward-rec_Kir_cyto"/>
</dbReference>
<comment type="similarity">
    <text evidence="7">Belongs to the inward rectifier-type potassium channel (TC 1.A.2.1) family.</text>
</comment>
<name>A0ABD3R0J7_9STRA</name>
<keyword evidence="9" id="KW-1133">Transmembrane helix</keyword>
<dbReference type="GO" id="GO:0006813">
    <property type="term" value="P:potassium ion transport"/>
    <property type="evidence" value="ECO:0007669"/>
    <property type="project" value="UniProtKB-KW"/>
</dbReference>
<dbReference type="AlphaFoldDB" id="A0ABD3R0J7"/>
<dbReference type="SUPFAM" id="SSF81296">
    <property type="entry name" value="E set domains"/>
    <property type="match status" value="1"/>
</dbReference>
<accession>A0ABD3R0J7</accession>
<evidence type="ECO:0000313" key="10">
    <source>
        <dbReference type="EMBL" id="KAL3806364.1"/>
    </source>
</evidence>
<evidence type="ECO:0000256" key="6">
    <source>
        <dbReference type="ARBA" id="ARBA00023303"/>
    </source>
</evidence>
<organism evidence="10 12">
    <name type="scientific">Cyclostephanos tholiformis</name>
    <dbReference type="NCBI Taxonomy" id="382380"/>
    <lineage>
        <taxon>Eukaryota</taxon>
        <taxon>Sar</taxon>
        <taxon>Stramenopiles</taxon>
        <taxon>Ochrophyta</taxon>
        <taxon>Bacillariophyta</taxon>
        <taxon>Coscinodiscophyceae</taxon>
        <taxon>Thalassiosirophycidae</taxon>
        <taxon>Stephanodiscales</taxon>
        <taxon>Stephanodiscaceae</taxon>
        <taxon>Cyclostephanos</taxon>
    </lineage>
</organism>
<sequence length="627" mass="70116">MRERRGRQRRGILAKLINLITSRSSRNKTAFTENGHINRENVHSPRLRSDTLRGINSFFVTPTQKQYTIAPKKKYNSKLLNWIDSHHINLAADYFCHTNDVDINVYKPSKFLYSYIHWTFAASFTSVFLSFLFIYSAFNIVFGGLLMIAGDAEPNCIMMAGEPFGTTPHTRFSDAFALSWTTFTTVGYGMTYTSVGSNLNDTKPSHCTWVVFLCTSEAFLGLLFAGMCAAILFGKVNRVQSHANIIFANAVCLQYEEIEDEDDGDGTETERDIQDSIPVPPVYDTALNSDSAPHLKDEENQLQVKSPESATLRKFKAAVNTIMLTNILAKERRFMDQFNGCPILKFQIVNEFSNREGSELVDCIMKVIGIKFKGHLGRVTHSQYVRVNLVDFEHPFLSRVWHGVHILDATSPLLTDKARQRIKENNGSWPSNWFNPDVIRSKLDFHDLIVTVAGLSNVSAVTVHAYKRYKVGDVLIGFNFAPIVFRNVDTGLLEVDLALANDVREQSGLGGENLSIRRNNSKEYEGENLLKPSSSIHITKSKSGDALGNENDLNRTGNSAGKNISRSNPTTILRSESDVQSISAFMNSSYASSRLDAKEADDLPDLPVIARNLDSTGSCEHGFEREG</sequence>
<dbReference type="InterPro" id="IPR014756">
    <property type="entry name" value="Ig_E-set"/>
</dbReference>
<dbReference type="Gene3D" id="2.60.40.1400">
    <property type="entry name" value="G protein-activated inward rectifier potassium channel 1"/>
    <property type="match status" value="1"/>
</dbReference>
<evidence type="ECO:0000313" key="11">
    <source>
        <dbReference type="EMBL" id="KAL3808157.1"/>
    </source>
</evidence>
<comment type="subcellular location">
    <subcellularLocation>
        <location evidence="7">Membrane</location>
        <topology evidence="7">Multi-pass membrane protein</topology>
    </subcellularLocation>
</comment>
<gene>
    <name evidence="11" type="ORF">ACHAXA_003555</name>
    <name evidence="10" type="ORF">ACHAXA_011419</name>
</gene>
<keyword evidence="12" id="KW-1185">Reference proteome</keyword>
<dbReference type="EMBL" id="JALLPB020000539">
    <property type="protein sequence ID" value="KAL3808157.1"/>
    <property type="molecule type" value="Genomic_DNA"/>
</dbReference>
<protein>
    <recommendedName>
        <fullName evidence="13">Inward rectifier potassium channel C-terminal domain-containing protein</fullName>
    </recommendedName>
</protein>
<evidence type="ECO:0000256" key="8">
    <source>
        <dbReference type="SAM" id="MobiDB-lite"/>
    </source>
</evidence>
<dbReference type="GO" id="GO:0034702">
    <property type="term" value="C:monoatomic ion channel complex"/>
    <property type="evidence" value="ECO:0007669"/>
    <property type="project" value="UniProtKB-KW"/>
</dbReference>
<feature type="compositionally biased region" description="Polar residues" evidence="8">
    <location>
        <begin position="554"/>
        <end position="571"/>
    </location>
</feature>
<reference evidence="10 12" key="1">
    <citation type="submission" date="2024-10" db="EMBL/GenBank/DDBJ databases">
        <title>Updated reference genomes for cyclostephanoid diatoms.</title>
        <authorList>
            <person name="Roberts W.R."/>
            <person name="Alverson A.J."/>
        </authorList>
    </citation>
    <scope>NUCLEOTIDE SEQUENCE [LARGE SCALE GENOMIC DNA]</scope>
    <source>
        <strain evidence="10 12">AJA228-03</strain>
    </source>
</reference>
<keyword evidence="5 7" id="KW-0406">Ion transport</keyword>
<keyword evidence="1 7" id="KW-0813">Transport</keyword>
<keyword evidence="3 7" id="KW-0851">Voltage-gated channel</keyword>
<feature type="transmembrane region" description="Helical" evidence="9">
    <location>
        <begin position="115"/>
        <end position="138"/>
    </location>
</feature>
<dbReference type="Proteomes" id="UP001530377">
    <property type="component" value="Unassembled WGS sequence"/>
</dbReference>
<evidence type="ECO:0000256" key="3">
    <source>
        <dbReference type="ARBA" id="ARBA00022882"/>
    </source>
</evidence>
<evidence type="ECO:0000256" key="2">
    <source>
        <dbReference type="ARBA" id="ARBA00022538"/>
    </source>
</evidence>
<evidence type="ECO:0000256" key="4">
    <source>
        <dbReference type="ARBA" id="ARBA00022958"/>
    </source>
</evidence>
<keyword evidence="9" id="KW-0472">Membrane</keyword>
<dbReference type="PANTHER" id="PTHR11767:SF102">
    <property type="entry name" value="INWARDLY RECTIFYING POTASSIUM CHANNEL 1, ISOFORM F"/>
    <property type="match status" value="1"/>
</dbReference>
<feature type="region of interest" description="Disordered" evidence="8">
    <location>
        <begin position="261"/>
        <end position="280"/>
    </location>
</feature>
<dbReference type="InterPro" id="IPR016449">
    <property type="entry name" value="K_chnl_inward-rec_Kir"/>
</dbReference>
<feature type="region of interest" description="Disordered" evidence="8">
    <location>
        <begin position="540"/>
        <end position="571"/>
    </location>
</feature>
<evidence type="ECO:0000256" key="9">
    <source>
        <dbReference type="SAM" id="Phobius"/>
    </source>
</evidence>
<proteinExistence type="inferred from homology"/>
<comment type="caution">
    <text evidence="10">The sequence shown here is derived from an EMBL/GenBank/DDBJ whole genome shotgun (WGS) entry which is preliminary data.</text>
</comment>
<evidence type="ECO:0000256" key="7">
    <source>
        <dbReference type="RuleBase" id="RU003822"/>
    </source>
</evidence>
<keyword evidence="4 7" id="KW-0630">Potassium</keyword>
<keyword evidence="6 7" id="KW-0407">Ion channel</keyword>
<evidence type="ECO:0008006" key="13">
    <source>
        <dbReference type="Google" id="ProtNLM"/>
    </source>
</evidence>
<keyword evidence="2 7" id="KW-0633">Potassium transport</keyword>
<dbReference type="GO" id="GO:0034220">
    <property type="term" value="P:monoatomic ion transmembrane transport"/>
    <property type="evidence" value="ECO:0007669"/>
    <property type="project" value="UniProtKB-KW"/>
</dbReference>
<evidence type="ECO:0000256" key="1">
    <source>
        <dbReference type="ARBA" id="ARBA00022448"/>
    </source>
</evidence>
<feature type="transmembrane region" description="Helical" evidence="9">
    <location>
        <begin position="209"/>
        <end position="233"/>
    </location>
</feature>
<dbReference type="EMBL" id="JALLPB020000824">
    <property type="protein sequence ID" value="KAL3806364.1"/>
    <property type="molecule type" value="Genomic_DNA"/>
</dbReference>
<evidence type="ECO:0000313" key="12">
    <source>
        <dbReference type="Proteomes" id="UP001530377"/>
    </source>
</evidence>
<evidence type="ECO:0000256" key="5">
    <source>
        <dbReference type="ARBA" id="ARBA00023065"/>
    </source>
</evidence>